<gene>
    <name evidence="5" type="ORF">V6X51_04970</name>
</gene>
<feature type="region of interest" description="Disordered" evidence="3">
    <location>
        <begin position="277"/>
        <end position="299"/>
    </location>
</feature>
<dbReference type="InterPro" id="IPR012337">
    <property type="entry name" value="RNaseH-like_sf"/>
</dbReference>
<dbReference type="InterPro" id="IPR001584">
    <property type="entry name" value="Integrase_cat-core"/>
</dbReference>
<evidence type="ECO:0000256" key="3">
    <source>
        <dbReference type="SAM" id="MobiDB-lite"/>
    </source>
</evidence>
<feature type="coiled-coil region" evidence="2">
    <location>
        <begin position="120"/>
        <end position="147"/>
    </location>
</feature>
<dbReference type="EMBL" id="JBAKFG010000002">
    <property type="protein sequence ID" value="MEX0372784.1"/>
    <property type="molecule type" value="Genomic_DNA"/>
</dbReference>
<evidence type="ECO:0000259" key="4">
    <source>
        <dbReference type="PROSITE" id="PS50994"/>
    </source>
</evidence>
<evidence type="ECO:0000256" key="2">
    <source>
        <dbReference type="SAM" id="Coils"/>
    </source>
</evidence>
<keyword evidence="2" id="KW-0175">Coiled coil</keyword>
<dbReference type="PANTHER" id="PTHR46889">
    <property type="entry name" value="TRANSPOSASE INSF FOR INSERTION SEQUENCE IS3B-RELATED"/>
    <property type="match status" value="1"/>
</dbReference>
<dbReference type="Pfam" id="PF01527">
    <property type="entry name" value="HTH_Tnp_1"/>
    <property type="match status" value="1"/>
</dbReference>
<reference evidence="5 6" key="1">
    <citation type="submission" date="2024-02" db="EMBL/GenBank/DDBJ databases">
        <title>New especies of Spiribacter isolated from saline water.</title>
        <authorList>
            <person name="Leon M.J."/>
            <person name="De La Haba R."/>
            <person name="Sanchez-Porro C."/>
            <person name="Ventosa A."/>
        </authorList>
    </citation>
    <scope>NUCLEOTIDE SEQUENCE [LARGE SCALE GENOMIC DNA]</scope>
    <source>
        <strain evidence="6">ag22IC6-196</strain>
    </source>
</reference>
<evidence type="ECO:0000313" key="5">
    <source>
        <dbReference type="EMBL" id="MEX0372784.1"/>
    </source>
</evidence>
<dbReference type="InterPro" id="IPR036397">
    <property type="entry name" value="RNaseH_sf"/>
</dbReference>
<name>A0ABV3RXC1_9GAMM</name>
<dbReference type="SUPFAM" id="SSF53098">
    <property type="entry name" value="Ribonuclease H-like"/>
    <property type="match status" value="1"/>
</dbReference>
<organism evidence="5 6">
    <name type="scientific">Spiribacter roseus</name>
    <dbReference type="NCBI Taxonomy" id="1855875"/>
    <lineage>
        <taxon>Bacteria</taxon>
        <taxon>Pseudomonadati</taxon>
        <taxon>Pseudomonadota</taxon>
        <taxon>Gammaproteobacteria</taxon>
        <taxon>Chromatiales</taxon>
        <taxon>Ectothiorhodospiraceae</taxon>
        <taxon>Spiribacter</taxon>
    </lineage>
</organism>
<dbReference type="NCBIfam" id="NF033516">
    <property type="entry name" value="transpos_IS3"/>
    <property type="match status" value="1"/>
</dbReference>
<comment type="caution">
    <text evidence="5">The sequence shown here is derived from an EMBL/GenBank/DDBJ whole genome shotgun (WGS) entry which is preliminary data.</text>
</comment>
<dbReference type="InterPro" id="IPR050900">
    <property type="entry name" value="Transposase_IS3/IS150/IS904"/>
</dbReference>
<dbReference type="Proteomes" id="UP001556636">
    <property type="component" value="Unassembled WGS sequence"/>
</dbReference>
<evidence type="ECO:0000313" key="6">
    <source>
        <dbReference type="Proteomes" id="UP001556636"/>
    </source>
</evidence>
<dbReference type="PROSITE" id="PS50994">
    <property type="entry name" value="INTEGRASE"/>
    <property type="match status" value="1"/>
</dbReference>
<keyword evidence="6" id="KW-1185">Reference proteome</keyword>
<dbReference type="RefSeq" id="WP_367951359.1">
    <property type="nucleotide sequence ID" value="NZ_JBAKFG010000002.1"/>
</dbReference>
<accession>A0ABV3RXC1</accession>
<dbReference type="Gene3D" id="3.30.420.10">
    <property type="entry name" value="Ribonuclease H-like superfamily/Ribonuclease H"/>
    <property type="match status" value="1"/>
</dbReference>
<sequence>MGYSTERKQAVLRKLLPPYNRTVADLAKEEGVSTAAIYQWRKAARAKGQLLPENSAEPEGWSTQDKFNAVLETAALAEAELAEYCRRRGLYPEQIRRWRAACEQANDLVDGKAREDSDAMKTERQRSKALERELRRKEAALAETAALLTLRKKAGRDLGGRGQMTSIPDRKRAIELVDEAHQTGARQAAACAEIGIDAKTYRTWKQDTIGDRRPMVERPPQPHGLTDAEQCEILGQCHRPEFASLPPAQIIARLLDEEGRYIASASSFYRVLRRAGEQQRRGRAAPPRQMGPPRRHQATGPNEVYTWDLTYLPSHVRGLFFYLYLIVDLYSRKIVGSEVFLGESAANSQQVIERALLREGVAHRPIVLHGDNGPAMKAATLTARLNQLGVTPSYSRPRVSDDNPFSEALFRTCKYRPDYPPNGFADVHEARDWVLGFVRWYNHEHRHSSLRYVTPQERHEGRDQAILARRHTIYTAAKQANPRRWSGRTRNWEPVGAVWLNPEKALEAA</sequence>
<proteinExistence type="inferred from homology"/>
<feature type="domain" description="Integrase catalytic" evidence="4">
    <location>
        <begin position="297"/>
        <end position="463"/>
    </location>
</feature>
<dbReference type="SUPFAM" id="SSF46689">
    <property type="entry name" value="Homeodomain-like"/>
    <property type="match status" value="1"/>
</dbReference>
<dbReference type="PANTHER" id="PTHR46889:SF4">
    <property type="entry name" value="TRANSPOSASE INSO FOR INSERTION SEQUENCE ELEMENT IS911B-RELATED"/>
    <property type="match status" value="1"/>
</dbReference>
<protein>
    <submittedName>
        <fullName evidence="5">IS3 family transposase</fullName>
    </submittedName>
</protein>
<dbReference type="InterPro" id="IPR002514">
    <property type="entry name" value="Transposase_8"/>
</dbReference>
<dbReference type="InterPro" id="IPR009057">
    <property type="entry name" value="Homeodomain-like_sf"/>
</dbReference>
<dbReference type="InterPro" id="IPR048020">
    <property type="entry name" value="Transpos_IS3"/>
</dbReference>
<evidence type="ECO:0000256" key="1">
    <source>
        <dbReference type="ARBA" id="ARBA00009964"/>
    </source>
</evidence>
<comment type="similarity">
    <text evidence="1">Belongs to the transposase 8 family.</text>
</comment>
<dbReference type="Pfam" id="PF00665">
    <property type="entry name" value="rve"/>
    <property type="match status" value="1"/>
</dbReference>